<sequence>MTFKIFINYTLSFIMWLVIGRAILSLFTKDPGNPVYGIFLKATEPIYKVTRKIFPKGTTIFIIIFIVIVRILVVKYL</sequence>
<dbReference type="GO" id="GO:0016020">
    <property type="term" value="C:membrane"/>
    <property type="evidence" value="ECO:0007669"/>
    <property type="project" value="InterPro"/>
</dbReference>
<gene>
    <name evidence="2" type="ORF">TAGGR_268</name>
</gene>
<dbReference type="EMBL" id="BCNO01000002">
    <property type="protein sequence ID" value="GAQ95182.1"/>
    <property type="molecule type" value="Genomic_DNA"/>
</dbReference>
<dbReference type="AlphaFoldDB" id="A0A0U9HQ72"/>
<evidence type="ECO:0000313" key="3">
    <source>
        <dbReference type="Proteomes" id="UP000054976"/>
    </source>
</evidence>
<feature type="transmembrane region" description="Helical" evidence="1">
    <location>
        <begin position="7"/>
        <end position="27"/>
    </location>
</feature>
<keyword evidence="1" id="KW-1133">Transmembrane helix</keyword>
<dbReference type="RefSeq" id="WP_059176629.1">
    <property type="nucleotide sequence ID" value="NZ_BCNO01000002.1"/>
</dbReference>
<dbReference type="Pfam" id="PF02325">
    <property type="entry name" value="CCB3_YggT"/>
    <property type="match status" value="1"/>
</dbReference>
<evidence type="ECO:0000313" key="2">
    <source>
        <dbReference type="EMBL" id="GAQ95182.1"/>
    </source>
</evidence>
<dbReference type="Proteomes" id="UP000054976">
    <property type="component" value="Unassembled WGS sequence"/>
</dbReference>
<organism evidence="2 3">
    <name type="scientific">Thermodesulfovibrio aggregans</name>
    <dbReference type="NCBI Taxonomy" id="86166"/>
    <lineage>
        <taxon>Bacteria</taxon>
        <taxon>Pseudomonadati</taxon>
        <taxon>Nitrospirota</taxon>
        <taxon>Thermodesulfovibrionia</taxon>
        <taxon>Thermodesulfovibrionales</taxon>
        <taxon>Thermodesulfovibrionaceae</taxon>
        <taxon>Thermodesulfovibrio</taxon>
    </lineage>
</organism>
<proteinExistence type="predicted"/>
<keyword evidence="1" id="KW-0812">Transmembrane</keyword>
<keyword evidence="1" id="KW-0472">Membrane</keyword>
<dbReference type="STRING" id="86166.TAGGR_268"/>
<evidence type="ECO:0000256" key="1">
    <source>
        <dbReference type="SAM" id="Phobius"/>
    </source>
</evidence>
<feature type="transmembrane region" description="Helical" evidence="1">
    <location>
        <begin position="53"/>
        <end position="73"/>
    </location>
</feature>
<protein>
    <submittedName>
        <fullName evidence="2">YggT family protein</fullName>
    </submittedName>
</protein>
<accession>A0A0U9HQ72</accession>
<reference evidence="3" key="1">
    <citation type="submission" date="2016-01" db="EMBL/GenBank/DDBJ databases">
        <title>Draft genome sequence of Thermodesulfovibrio aggregans strain TGE-P1.</title>
        <authorList>
            <person name="Sekiguchi Y."/>
            <person name="Ohashi A."/>
            <person name="Matsuura N."/>
            <person name="Tourlousse M.D."/>
        </authorList>
    </citation>
    <scope>NUCLEOTIDE SEQUENCE [LARGE SCALE GENOMIC DNA]</scope>
    <source>
        <strain evidence="3">TGE-P1</strain>
    </source>
</reference>
<dbReference type="OrthoDB" id="5977164at2"/>
<comment type="caution">
    <text evidence="2">The sequence shown here is derived from an EMBL/GenBank/DDBJ whole genome shotgun (WGS) entry which is preliminary data.</text>
</comment>
<name>A0A0U9HQ72_9BACT</name>
<keyword evidence="3" id="KW-1185">Reference proteome</keyword>
<dbReference type="InterPro" id="IPR003425">
    <property type="entry name" value="CCB3/YggT"/>
</dbReference>